<evidence type="ECO:0000313" key="8">
    <source>
        <dbReference type="EMBL" id="MTV37890.1"/>
    </source>
</evidence>
<dbReference type="InterPro" id="IPR024478">
    <property type="entry name" value="HlyB_4HB_MCP"/>
</dbReference>
<keyword evidence="5" id="KW-0812">Transmembrane</keyword>
<dbReference type="SUPFAM" id="SSF58104">
    <property type="entry name" value="Methyl-accepting chemotaxis protein (MCP) signaling domain"/>
    <property type="match status" value="1"/>
</dbReference>
<dbReference type="SMART" id="SM00283">
    <property type="entry name" value="MA"/>
    <property type="match status" value="1"/>
</dbReference>
<dbReference type="Gene3D" id="1.10.287.950">
    <property type="entry name" value="Methyl-accepting chemotaxis protein"/>
    <property type="match status" value="1"/>
</dbReference>
<dbReference type="FunFam" id="1.10.287.950:FF:000001">
    <property type="entry name" value="Methyl-accepting chemotaxis sensory transducer"/>
    <property type="match status" value="1"/>
</dbReference>
<evidence type="ECO:0000256" key="4">
    <source>
        <dbReference type="PROSITE-ProRule" id="PRU00284"/>
    </source>
</evidence>
<dbReference type="RefSeq" id="WP_155463376.1">
    <property type="nucleotide sequence ID" value="NZ_WNKY01000008.1"/>
</dbReference>
<evidence type="ECO:0000256" key="3">
    <source>
        <dbReference type="ARBA" id="ARBA00029447"/>
    </source>
</evidence>
<dbReference type="PROSITE" id="PS50111">
    <property type="entry name" value="CHEMOTAXIS_TRANSDUC_2"/>
    <property type="match status" value="1"/>
</dbReference>
<reference evidence="8 9" key="1">
    <citation type="submission" date="2019-11" db="EMBL/GenBank/DDBJ databases">
        <title>Type strains purchased from KCTC, JCM and DSMZ.</title>
        <authorList>
            <person name="Lu H."/>
        </authorList>
    </citation>
    <scope>NUCLEOTIDE SEQUENCE [LARGE SCALE GENOMIC DNA]</scope>
    <source>
        <strain evidence="8 9">KCTC 22382</strain>
    </source>
</reference>
<keyword evidence="4" id="KW-0807">Transducer</keyword>
<evidence type="ECO:0000259" key="7">
    <source>
        <dbReference type="PROSITE" id="PS50885"/>
    </source>
</evidence>
<keyword evidence="5" id="KW-1133">Transmembrane helix</keyword>
<proteinExistence type="inferred from homology"/>
<dbReference type="PROSITE" id="PS51257">
    <property type="entry name" value="PROKAR_LIPOPROTEIN"/>
    <property type="match status" value="1"/>
</dbReference>
<evidence type="ECO:0000256" key="2">
    <source>
        <dbReference type="ARBA" id="ARBA00022481"/>
    </source>
</evidence>
<dbReference type="CDD" id="cd19411">
    <property type="entry name" value="MCP2201-like_sensor"/>
    <property type="match status" value="1"/>
</dbReference>
<dbReference type="GO" id="GO:0007165">
    <property type="term" value="P:signal transduction"/>
    <property type="evidence" value="ECO:0007669"/>
    <property type="project" value="UniProtKB-KW"/>
</dbReference>
<evidence type="ECO:0000259" key="6">
    <source>
        <dbReference type="PROSITE" id="PS50111"/>
    </source>
</evidence>
<dbReference type="CDD" id="cd06225">
    <property type="entry name" value="HAMP"/>
    <property type="match status" value="1"/>
</dbReference>
<name>A0A6L6PFQ0_9BURK</name>
<dbReference type="GO" id="GO:0006935">
    <property type="term" value="P:chemotaxis"/>
    <property type="evidence" value="ECO:0007669"/>
    <property type="project" value="InterPro"/>
</dbReference>
<dbReference type="PRINTS" id="PR00260">
    <property type="entry name" value="CHEMTRNSDUCR"/>
</dbReference>
<dbReference type="GO" id="GO:0004888">
    <property type="term" value="F:transmembrane signaling receptor activity"/>
    <property type="evidence" value="ECO:0007669"/>
    <property type="project" value="InterPro"/>
</dbReference>
<dbReference type="GO" id="GO:0005886">
    <property type="term" value="C:plasma membrane"/>
    <property type="evidence" value="ECO:0007669"/>
    <property type="project" value="TreeGrafter"/>
</dbReference>
<accession>A0A6L6PFQ0</accession>
<dbReference type="PANTHER" id="PTHR43531">
    <property type="entry name" value="PROTEIN ICFG"/>
    <property type="match status" value="1"/>
</dbReference>
<evidence type="ECO:0000313" key="9">
    <source>
        <dbReference type="Proteomes" id="UP000475582"/>
    </source>
</evidence>
<dbReference type="InterPro" id="IPR047347">
    <property type="entry name" value="YvaQ-like_sensor"/>
</dbReference>
<organism evidence="8 9">
    <name type="scientific">Duganella radicis</name>
    <dbReference type="NCBI Taxonomy" id="551988"/>
    <lineage>
        <taxon>Bacteria</taxon>
        <taxon>Pseudomonadati</taxon>
        <taxon>Pseudomonadota</taxon>
        <taxon>Betaproteobacteria</taxon>
        <taxon>Burkholderiales</taxon>
        <taxon>Oxalobacteraceae</taxon>
        <taxon>Telluria group</taxon>
        <taxon>Duganella</taxon>
    </lineage>
</organism>
<dbReference type="InterPro" id="IPR051310">
    <property type="entry name" value="MCP_chemotaxis"/>
</dbReference>
<keyword evidence="2" id="KW-0488">Methylation</keyword>
<dbReference type="PANTHER" id="PTHR43531:SF14">
    <property type="entry name" value="METHYL-ACCEPTING CHEMOTAXIS PROTEIN I-RELATED"/>
    <property type="match status" value="1"/>
</dbReference>
<dbReference type="Pfam" id="PF00015">
    <property type="entry name" value="MCPsignal"/>
    <property type="match status" value="1"/>
</dbReference>
<dbReference type="AlphaFoldDB" id="A0A6L6PFQ0"/>
<dbReference type="SMART" id="SM00304">
    <property type="entry name" value="HAMP"/>
    <property type="match status" value="1"/>
</dbReference>
<dbReference type="InterPro" id="IPR003660">
    <property type="entry name" value="HAMP_dom"/>
</dbReference>
<protein>
    <submittedName>
        <fullName evidence="8">HAMP domain-containing protein</fullName>
    </submittedName>
</protein>
<keyword evidence="9" id="KW-1185">Reference proteome</keyword>
<dbReference type="PROSITE" id="PS50885">
    <property type="entry name" value="HAMP"/>
    <property type="match status" value="1"/>
</dbReference>
<feature type="transmembrane region" description="Helical" evidence="5">
    <location>
        <begin position="191"/>
        <end position="209"/>
    </location>
</feature>
<dbReference type="CDD" id="cd11386">
    <property type="entry name" value="MCP_signal"/>
    <property type="match status" value="1"/>
</dbReference>
<dbReference type="Pfam" id="PF00672">
    <property type="entry name" value="HAMP"/>
    <property type="match status" value="1"/>
</dbReference>
<evidence type="ECO:0000256" key="1">
    <source>
        <dbReference type="ARBA" id="ARBA00004370"/>
    </source>
</evidence>
<dbReference type="InterPro" id="IPR004090">
    <property type="entry name" value="Chemotax_Me-accpt_rcpt"/>
</dbReference>
<comment type="caution">
    <text evidence="8">The sequence shown here is derived from an EMBL/GenBank/DDBJ whole genome shotgun (WGS) entry which is preliminary data.</text>
</comment>
<evidence type="ECO:0000256" key="5">
    <source>
        <dbReference type="SAM" id="Phobius"/>
    </source>
</evidence>
<comment type="similarity">
    <text evidence="3">Belongs to the methyl-accepting chemotaxis (MCP) protein family.</text>
</comment>
<dbReference type="OrthoDB" id="8712992at2"/>
<feature type="transmembrane region" description="Helical" evidence="5">
    <location>
        <begin position="12"/>
        <end position="37"/>
    </location>
</feature>
<dbReference type="EMBL" id="WNKY01000008">
    <property type="protein sequence ID" value="MTV37890.1"/>
    <property type="molecule type" value="Genomic_DNA"/>
</dbReference>
<sequence>MKIKDWKIGIRLGSAFGLILILMAGCVWLSIWSLGLLNERTAKIVHDKYPKTVLAYEVLDIVNRNASAMRNMLSQESPEASARERRILGDNNDALAVDFDRLNSLVKSPAGKAQFKAIQEANVVYQASQKAFLELAEDRKAEAAALLQTRMEQDQRRYVDVVRVLIKHQDDSLIESGEEAERLYRSTEKMVLGLAALALALAVAMAYIITRSITVPLEQAVGIARTVAEGDLRGAIAADSKDETGLLLHAMGDMKDSLVRIVTSVRGGADTIDTASAQIAAGNLDLSSRTEEQAGSLEETASSMEQLAAAVQHNAEYVHQANQLAASATQVASQGGDEIAHLTATMEAISQAASNIGDITGVIDSIAFQTNILALNAAVEAARAGEQGRGFAVVAAEVRTLAQRSAGAAKEIQGLIADSAAKVAEGSKLAGQVGETMRQVVDSIKGVTGMMGEISAASQEQSHGIGQINQAVTQMDSMTQQNAALVEQAAAASQSLQEQARGLSQCVSVFKLNGDRLVLAS</sequence>
<feature type="domain" description="Methyl-accepting transducer" evidence="6">
    <location>
        <begin position="268"/>
        <end position="497"/>
    </location>
</feature>
<dbReference type="Proteomes" id="UP000475582">
    <property type="component" value="Unassembled WGS sequence"/>
</dbReference>
<dbReference type="InterPro" id="IPR004089">
    <property type="entry name" value="MCPsignal_dom"/>
</dbReference>
<keyword evidence="5" id="KW-0472">Membrane</keyword>
<gene>
    <name evidence="8" type="ORF">GM676_09910</name>
</gene>
<dbReference type="Pfam" id="PF12729">
    <property type="entry name" value="4HB_MCP_1"/>
    <property type="match status" value="1"/>
</dbReference>
<feature type="domain" description="HAMP" evidence="7">
    <location>
        <begin position="211"/>
        <end position="263"/>
    </location>
</feature>
<comment type="subcellular location">
    <subcellularLocation>
        <location evidence="1">Membrane</location>
    </subcellularLocation>
</comment>